<evidence type="ECO:0000313" key="2">
    <source>
        <dbReference type="EMBL" id="WCR09007.1"/>
    </source>
</evidence>
<dbReference type="Pfam" id="PF06568">
    <property type="entry name" value="YjiS-like"/>
    <property type="match status" value="1"/>
</dbReference>
<sequence length="55" mass="6271">MTAIQRMQENRARRAVYRQTVRELSALTTRELDDLGISRSMIRSLAQEAAYGASK</sequence>
<feature type="domain" description="YjiS-like" evidence="1">
    <location>
        <begin position="11"/>
        <end position="43"/>
    </location>
</feature>
<accession>A0ABY7SSN7</accession>
<proteinExistence type="predicted"/>
<evidence type="ECO:0000259" key="1">
    <source>
        <dbReference type="Pfam" id="PF06568"/>
    </source>
</evidence>
<evidence type="ECO:0000313" key="3">
    <source>
        <dbReference type="Proteomes" id="UP001219349"/>
    </source>
</evidence>
<dbReference type="EMBL" id="CP067136">
    <property type="protein sequence ID" value="WCR09007.1"/>
    <property type="molecule type" value="Genomic_DNA"/>
</dbReference>
<name>A0ABY7SSN7_9RHOB</name>
<dbReference type="InterPro" id="IPR009506">
    <property type="entry name" value="YjiS-like"/>
</dbReference>
<reference evidence="2 3" key="1">
    <citation type="submission" date="2021-01" db="EMBL/GenBank/DDBJ databases">
        <title>Biogeographic distribution of Paracoccus.</title>
        <authorList>
            <person name="Hollensteiner J."/>
            <person name="Leineberger J."/>
            <person name="Brinkhoff T."/>
            <person name="Daniel R."/>
        </authorList>
    </citation>
    <scope>NUCLEOTIDE SEQUENCE [LARGE SCALE GENOMIC DNA]</scope>
    <source>
        <strain evidence="2 3">KCTC 22803</strain>
    </source>
</reference>
<organism evidence="2 3">
    <name type="scientific">Paracoccus fistulariae</name>
    <dbReference type="NCBI Taxonomy" id="658446"/>
    <lineage>
        <taxon>Bacteria</taxon>
        <taxon>Pseudomonadati</taxon>
        <taxon>Pseudomonadota</taxon>
        <taxon>Alphaproteobacteria</taxon>
        <taxon>Rhodobacterales</taxon>
        <taxon>Paracoccaceae</taxon>
        <taxon>Paracoccus</taxon>
    </lineage>
</organism>
<protein>
    <submittedName>
        <fullName evidence="2">DUF1127 domain-containing protein</fullName>
    </submittedName>
</protein>
<keyword evidence="3" id="KW-1185">Reference proteome</keyword>
<dbReference type="Proteomes" id="UP001219349">
    <property type="component" value="Chromosome"/>
</dbReference>
<gene>
    <name evidence="2" type="ORF">JHX87_08810</name>
</gene>